<dbReference type="STRING" id="695850.A0A067CFT0"/>
<proteinExistence type="predicted"/>
<name>A0A067CFT0_SAPPC</name>
<accession>A0A067CFT0</accession>
<organism evidence="1 2">
    <name type="scientific">Saprolegnia parasitica (strain CBS 223.65)</name>
    <dbReference type="NCBI Taxonomy" id="695850"/>
    <lineage>
        <taxon>Eukaryota</taxon>
        <taxon>Sar</taxon>
        <taxon>Stramenopiles</taxon>
        <taxon>Oomycota</taxon>
        <taxon>Saprolegniomycetes</taxon>
        <taxon>Saprolegniales</taxon>
        <taxon>Saprolegniaceae</taxon>
        <taxon>Saprolegnia</taxon>
    </lineage>
</organism>
<protein>
    <submittedName>
        <fullName evidence="1">Uncharacterized protein</fullName>
    </submittedName>
</protein>
<evidence type="ECO:0000313" key="2">
    <source>
        <dbReference type="Proteomes" id="UP000030745"/>
    </source>
</evidence>
<dbReference type="Proteomes" id="UP000030745">
    <property type="component" value="Unassembled WGS sequence"/>
</dbReference>
<sequence>MRRYPAYPDSPPGEEVIVPAASAAMDPPTLAFEKEDCRCNRPLFDLKYLRTHRANSVKLIRCFPHCCPSHSYANFCATSIDLRATNAPPDVESDVAVLRFQTTSEFVYKVGDELDAQDVLLHLRRYDDNKAEWIPSEYQYYNKATQTMTYRFNHKNNLGWHYGWMGTSTKAHRTCTHQVVGYLLRKTGASLVVLAVTVSPPFIVMSYRRACYHCQKHRESDGDGATNATPALCECEGEFNVVQGLSIESSPMRSTPARSPAPPTRALLDPHTMERQLAILFGLLQLPPAHAFAAQLHAVEARLAKSLILPLGDRLGFSASRKRAMAVPMLPTRRPVLSSVAPDLISLKSCAVDLLLATLGAFDVLSQNVQQFTQSTGFLFVRADLGQSYVAWLSNYYHLLNARLGALGSHLGHVAGHIAHAVSSVPELHATRLYLDGLDAPETANTAGFDYYVAQLREVYMADGSLRTQMASPVTYSAHWILDKVLGHRYMDSNPDLDPSVVSLLRVVIMGYSFHLRVTDVALQVRSDLHAFETVWSEFVLDAQPRVFRVFPNGESSMAPISQLQHGDYVAMRLDADTLSLKLYGWPSDGSRVCYMVLLQLSLASRTLDVSVRQSFVAGPVDVATMVVEERCQQYLVEHEVEVLQVATQYGLVDAPPPTMA</sequence>
<reference evidence="1 2" key="1">
    <citation type="journal article" date="2013" name="PLoS Genet.">
        <title>Distinctive expansion of potential virulence genes in the genome of the oomycete fish pathogen Saprolegnia parasitica.</title>
        <authorList>
            <person name="Jiang R.H."/>
            <person name="de Bruijn I."/>
            <person name="Haas B.J."/>
            <person name="Belmonte R."/>
            <person name="Lobach L."/>
            <person name="Christie J."/>
            <person name="van den Ackerveken G."/>
            <person name="Bottin A."/>
            <person name="Bulone V."/>
            <person name="Diaz-Moreno S.M."/>
            <person name="Dumas B."/>
            <person name="Fan L."/>
            <person name="Gaulin E."/>
            <person name="Govers F."/>
            <person name="Grenville-Briggs L.J."/>
            <person name="Horner N.R."/>
            <person name="Levin J.Z."/>
            <person name="Mammella M."/>
            <person name="Meijer H.J."/>
            <person name="Morris P."/>
            <person name="Nusbaum C."/>
            <person name="Oome S."/>
            <person name="Phillips A.J."/>
            <person name="van Rooyen D."/>
            <person name="Rzeszutek E."/>
            <person name="Saraiva M."/>
            <person name="Secombes C.J."/>
            <person name="Seidl M.F."/>
            <person name="Snel B."/>
            <person name="Stassen J.H."/>
            <person name="Sykes S."/>
            <person name="Tripathy S."/>
            <person name="van den Berg H."/>
            <person name="Vega-Arreguin J.C."/>
            <person name="Wawra S."/>
            <person name="Young S.K."/>
            <person name="Zeng Q."/>
            <person name="Dieguez-Uribeondo J."/>
            <person name="Russ C."/>
            <person name="Tyler B.M."/>
            <person name="van West P."/>
        </authorList>
    </citation>
    <scope>NUCLEOTIDE SEQUENCE [LARGE SCALE GENOMIC DNA]</scope>
    <source>
        <strain evidence="1 2">CBS 223.65</strain>
    </source>
</reference>
<evidence type="ECO:0000313" key="1">
    <source>
        <dbReference type="EMBL" id="KDO25652.1"/>
    </source>
</evidence>
<dbReference type="OMA" id="ALCECEG"/>
<dbReference type="EMBL" id="KK583230">
    <property type="protein sequence ID" value="KDO25652.1"/>
    <property type="molecule type" value="Genomic_DNA"/>
</dbReference>
<dbReference type="RefSeq" id="XP_012203683.1">
    <property type="nucleotide sequence ID" value="XM_012348293.1"/>
</dbReference>
<gene>
    <name evidence="1" type="ORF">SPRG_08951</name>
</gene>
<dbReference type="KEGG" id="spar:SPRG_08951"/>
<dbReference type="GeneID" id="24131151"/>
<keyword evidence="2" id="KW-1185">Reference proteome</keyword>
<dbReference type="VEuPathDB" id="FungiDB:SPRG_08951"/>
<dbReference type="OrthoDB" id="63765at2759"/>
<dbReference type="AlphaFoldDB" id="A0A067CFT0"/>